<evidence type="ECO:0000313" key="3">
    <source>
        <dbReference type="Proteomes" id="UP001156627"/>
    </source>
</evidence>
<evidence type="ECO:0008006" key="4">
    <source>
        <dbReference type="Google" id="ProtNLM"/>
    </source>
</evidence>
<feature type="transmembrane region" description="Helical" evidence="1">
    <location>
        <begin position="218"/>
        <end position="246"/>
    </location>
</feature>
<dbReference type="EMBL" id="BSOA01000048">
    <property type="protein sequence ID" value="GLQ90245.1"/>
    <property type="molecule type" value="Genomic_DNA"/>
</dbReference>
<dbReference type="RefSeq" id="WP_284333670.1">
    <property type="nucleotide sequence ID" value="NZ_BSOA01000048.1"/>
</dbReference>
<protein>
    <recommendedName>
        <fullName evidence="4">Membrane domain of glycerophosphoryl diester phosphodiesterase</fullName>
    </recommendedName>
</protein>
<keyword evidence="1" id="KW-0812">Transmembrane</keyword>
<keyword evidence="1" id="KW-1133">Transmembrane helix</keyword>
<feature type="transmembrane region" description="Helical" evidence="1">
    <location>
        <begin position="168"/>
        <end position="188"/>
    </location>
</feature>
<proteinExistence type="predicted"/>
<evidence type="ECO:0000256" key="1">
    <source>
        <dbReference type="SAM" id="Phobius"/>
    </source>
</evidence>
<feature type="transmembrane region" description="Helical" evidence="1">
    <location>
        <begin position="29"/>
        <end position="52"/>
    </location>
</feature>
<dbReference type="PROSITE" id="PS00267">
    <property type="entry name" value="TACHYKININ"/>
    <property type="match status" value="1"/>
</dbReference>
<feature type="transmembrane region" description="Helical" evidence="1">
    <location>
        <begin position="117"/>
        <end position="148"/>
    </location>
</feature>
<dbReference type="Proteomes" id="UP001156627">
    <property type="component" value="Unassembled WGS sequence"/>
</dbReference>
<accession>A0ABQ5XEY4</accession>
<reference evidence="3" key="1">
    <citation type="journal article" date="2019" name="Int. J. Syst. Evol. Microbiol.">
        <title>The Global Catalogue of Microorganisms (GCM) 10K type strain sequencing project: providing services to taxonomists for standard genome sequencing and annotation.</title>
        <authorList>
            <consortium name="The Broad Institute Genomics Platform"/>
            <consortium name="The Broad Institute Genome Sequencing Center for Infectious Disease"/>
            <person name="Wu L."/>
            <person name="Ma J."/>
        </authorList>
    </citation>
    <scope>NUCLEOTIDE SEQUENCE [LARGE SCALE GENOMIC DNA]</scope>
    <source>
        <strain evidence="3">NBRC 111981</strain>
    </source>
</reference>
<name>A0ABQ5XEY4_9GAMM</name>
<evidence type="ECO:0000313" key="2">
    <source>
        <dbReference type="EMBL" id="GLQ90245.1"/>
    </source>
</evidence>
<gene>
    <name evidence="2" type="ORF">GCM10007898_38200</name>
</gene>
<keyword evidence="3" id="KW-1185">Reference proteome</keyword>
<keyword evidence="1" id="KW-0472">Membrane</keyword>
<sequence>MAIRSRGPSAGFGWLGRGISVGFRHPKPLFGGAFFLLLGILLPTLITLPLQIHAMQAGTPMHPGAFVGLMGLSALLGLLVLPLYAGYLQIIDAVEQGRVARAGDIIKPYVQGKALRLIGYGVVLWVVYLVMFGSVFVATGGGVAHWYMEALSAQANHLPPPTALPDGFGMTLSLCGVLGIFMLGFYPISLGQVALGNRSVFGAIGDGLVGSLKNLLPLLMLVLGFVLAGICFAICFGILAFLLAIIAKLIGAWLMIVLIIPLYFALVLTLSTVMFGVMYHLWRDVCGDDTATGTAEPLAA</sequence>
<feature type="transmembrane region" description="Helical" evidence="1">
    <location>
        <begin position="64"/>
        <end position="88"/>
    </location>
</feature>
<feature type="transmembrane region" description="Helical" evidence="1">
    <location>
        <begin position="252"/>
        <end position="275"/>
    </location>
</feature>
<organism evidence="2 3">
    <name type="scientific">Dyella flagellata</name>
    <dbReference type="NCBI Taxonomy" id="1867833"/>
    <lineage>
        <taxon>Bacteria</taxon>
        <taxon>Pseudomonadati</taxon>
        <taxon>Pseudomonadota</taxon>
        <taxon>Gammaproteobacteria</taxon>
        <taxon>Lysobacterales</taxon>
        <taxon>Rhodanobacteraceae</taxon>
        <taxon>Dyella</taxon>
    </lineage>
</organism>
<dbReference type="InterPro" id="IPR013055">
    <property type="entry name" value="Tachy_Neuro_lke_CS"/>
</dbReference>
<comment type="caution">
    <text evidence="2">The sequence shown here is derived from an EMBL/GenBank/DDBJ whole genome shotgun (WGS) entry which is preliminary data.</text>
</comment>